<gene>
    <name evidence="7" type="ORF">VOLCADRAFT_92471</name>
</gene>
<protein>
    <recommendedName>
        <fullName evidence="6">PPPDE domain-containing protein</fullName>
    </recommendedName>
</protein>
<dbReference type="GO" id="GO:0101005">
    <property type="term" value="F:deubiquitinase activity"/>
    <property type="evidence" value="ECO:0007669"/>
    <property type="project" value="TreeGrafter"/>
</dbReference>
<proteinExistence type="inferred from homology"/>
<keyword evidence="5" id="KW-0812">Transmembrane</keyword>
<organism evidence="8">
    <name type="scientific">Volvox carteri f. nagariensis</name>
    <dbReference type="NCBI Taxonomy" id="3068"/>
    <lineage>
        <taxon>Eukaryota</taxon>
        <taxon>Viridiplantae</taxon>
        <taxon>Chlorophyta</taxon>
        <taxon>core chlorophytes</taxon>
        <taxon>Chlorophyceae</taxon>
        <taxon>CS clade</taxon>
        <taxon>Chlamydomonadales</taxon>
        <taxon>Volvocaceae</taxon>
        <taxon>Volvox</taxon>
    </lineage>
</organism>
<dbReference type="InParanoid" id="D8TZR3"/>
<dbReference type="Pfam" id="PF05903">
    <property type="entry name" value="Peptidase_C97"/>
    <property type="match status" value="2"/>
</dbReference>
<sequence length="403" mass="40944">MAHDRTHCTTCRVYDGTTFHGAVQLEDLEWSFGYCESGTGVYCCRARSNSLYTFREHIELGATRKTKQEVRLGTGDGVASVVAAVVVVVVVVAAVVAGGGGGSIREILSRFKRAWPGSSYDLLQRNCCHFCEDLCLALEVPSPPAWLNRFAQGADATVKFTNEASALTSALTAAQQGGASRSPPPSAAAAATPAQQQQQQSAAGQSSPLAAALRQKWLELEASAGDGTKQFLLGLVKTRQTRLAEEEEVASPAGAGGSYSAAAEGGQTSRSPRSEGGRDVWPVTTATHGSHGMMAYAGPLSVAPAAAAAAAAAVHDESTRPPALQLISHSLMSPDVLVGASGLSAAAAAASTAVVGVEAGVVSAESPAAAAGAESPPTSGSTGPRATASASASVTQARHLLDM</sequence>
<evidence type="ECO:0000313" key="8">
    <source>
        <dbReference type="Proteomes" id="UP000001058"/>
    </source>
</evidence>
<feature type="region of interest" description="Disordered" evidence="4">
    <location>
        <begin position="172"/>
        <end position="207"/>
    </location>
</feature>
<dbReference type="AlphaFoldDB" id="D8TZR3"/>
<feature type="compositionally biased region" description="Low complexity" evidence="4">
    <location>
        <begin position="368"/>
        <end position="381"/>
    </location>
</feature>
<evidence type="ECO:0000256" key="1">
    <source>
        <dbReference type="ARBA" id="ARBA00008140"/>
    </source>
</evidence>
<dbReference type="InterPro" id="IPR042266">
    <property type="entry name" value="PPPDE_sf"/>
</dbReference>
<comment type="similarity">
    <text evidence="1">Belongs to the DeSI family.</text>
</comment>
<dbReference type="STRING" id="3068.D8TZR3"/>
<keyword evidence="3" id="KW-0378">Hydrolase</keyword>
<evidence type="ECO:0000256" key="3">
    <source>
        <dbReference type="ARBA" id="ARBA00022801"/>
    </source>
</evidence>
<dbReference type="GeneID" id="9615946"/>
<dbReference type="InterPro" id="IPR008580">
    <property type="entry name" value="PPPDE_dom"/>
</dbReference>
<dbReference type="GO" id="GO:0006508">
    <property type="term" value="P:proteolysis"/>
    <property type="evidence" value="ECO:0007669"/>
    <property type="project" value="UniProtKB-KW"/>
</dbReference>
<feature type="region of interest" description="Disordered" evidence="4">
    <location>
        <begin position="368"/>
        <end position="395"/>
    </location>
</feature>
<keyword evidence="5" id="KW-1133">Transmembrane helix</keyword>
<evidence type="ECO:0000259" key="6">
    <source>
        <dbReference type="PROSITE" id="PS51858"/>
    </source>
</evidence>
<evidence type="ECO:0000256" key="5">
    <source>
        <dbReference type="SAM" id="Phobius"/>
    </source>
</evidence>
<accession>D8TZR3</accession>
<keyword evidence="8" id="KW-1185">Reference proteome</keyword>
<keyword evidence="2" id="KW-0645">Protease</keyword>
<dbReference type="eggNOG" id="KOG0324">
    <property type="taxonomic scope" value="Eukaryota"/>
</dbReference>
<dbReference type="SMART" id="SM01179">
    <property type="entry name" value="DUF862"/>
    <property type="match status" value="1"/>
</dbReference>
<reference evidence="7 8" key="1">
    <citation type="journal article" date="2010" name="Science">
        <title>Genomic analysis of organismal complexity in the multicellular green alga Volvox carteri.</title>
        <authorList>
            <person name="Prochnik S.E."/>
            <person name="Umen J."/>
            <person name="Nedelcu A.M."/>
            <person name="Hallmann A."/>
            <person name="Miller S.M."/>
            <person name="Nishii I."/>
            <person name="Ferris P."/>
            <person name="Kuo A."/>
            <person name="Mitros T."/>
            <person name="Fritz-Laylin L.K."/>
            <person name="Hellsten U."/>
            <person name="Chapman J."/>
            <person name="Simakov O."/>
            <person name="Rensing S.A."/>
            <person name="Terry A."/>
            <person name="Pangilinan J."/>
            <person name="Kapitonov V."/>
            <person name="Jurka J."/>
            <person name="Salamov A."/>
            <person name="Shapiro H."/>
            <person name="Schmutz J."/>
            <person name="Grimwood J."/>
            <person name="Lindquist E."/>
            <person name="Lucas S."/>
            <person name="Grigoriev I.V."/>
            <person name="Schmitt R."/>
            <person name="Kirk D."/>
            <person name="Rokhsar D.S."/>
        </authorList>
    </citation>
    <scope>NUCLEOTIDE SEQUENCE [LARGE SCALE GENOMIC DNA]</scope>
    <source>
        <strain evidence="8">f. Nagariensis / Eve</strain>
    </source>
</reference>
<dbReference type="Proteomes" id="UP000001058">
    <property type="component" value="Unassembled WGS sequence"/>
</dbReference>
<feature type="transmembrane region" description="Helical" evidence="5">
    <location>
        <begin position="81"/>
        <end position="104"/>
    </location>
</feature>
<feature type="region of interest" description="Disordered" evidence="4">
    <location>
        <begin position="244"/>
        <end position="280"/>
    </location>
</feature>
<dbReference type="GO" id="GO:0016579">
    <property type="term" value="P:protein deubiquitination"/>
    <property type="evidence" value="ECO:0007669"/>
    <property type="project" value="TreeGrafter"/>
</dbReference>
<dbReference type="EMBL" id="GL378347">
    <property type="protein sequence ID" value="EFJ46967.1"/>
    <property type="molecule type" value="Genomic_DNA"/>
</dbReference>
<evidence type="ECO:0000313" key="7">
    <source>
        <dbReference type="EMBL" id="EFJ46967.1"/>
    </source>
</evidence>
<dbReference type="RefSeq" id="XP_002951862.1">
    <property type="nucleotide sequence ID" value="XM_002951816.1"/>
</dbReference>
<dbReference type="KEGG" id="vcn:VOLCADRAFT_92471"/>
<dbReference type="PANTHER" id="PTHR12378">
    <property type="entry name" value="DESUMOYLATING ISOPEPTIDASE"/>
    <property type="match status" value="1"/>
</dbReference>
<evidence type="ECO:0000256" key="4">
    <source>
        <dbReference type="SAM" id="MobiDB-lite"/>
    </source>
</evidence>
<evidence type="ECO:0000256" key="2">
    <source>
        <dbReference type="ARBA" id="ARBA00022670"/>
    </source>
</evidence>
<dbReference type="PANTHER" id="PTHR12378:SF9">
    <property type="entry name" value="OS06G0107000 PROTEIN"/>
    <property type="match status" value="1"/>
</dbReference>
<dbReference type="PROSITE" id="PS51858">
    <property type="entry name" value="PPPDE"/>
    <property type="match status" value="1"/>
</dbReference>
<feature type="domain" description="PPPDE" evidence="6">
    <location>
        <begin position="1"/>
        <end position="155"/>
    </location>
</feature>
<dbReference type="OrthoDB" id="412286at2759"/>
<feature type="compositionally biased region" description="Low complexity" evidence="4">
    <location>
        <begin position="250"/>
        <end position="266"/>
    </location>
</feature>
<keyword evidence="5" id="KW-0472">Membrane</keyword>
<dbReference type="Gene3D" id="3.90.1720.30">
    <property type="entry name" value="PPPDE domains"/>
    <property type="match status" value="2"/>
</dbReference>
<name>D8TZR3_VOLCA</name>